<evidence type="ECO:0000313" key="2">
    <source>
        <dbReference type="Proteomes" id="UP000287033"/>
    </source>
</evidence>
<dbReference type="EMBL" id="BEZZ01004777">
    <property type="protein sequence ID" value="GCC19137.1"/>
    <property type="molecule type" value="Genomic_DNA"/>
</dbReference>
<organism evidence="1 2">
    <name type="scientific">Chiloscyllium punctatum</name>
    <name type="common">Brownbanded bambooshark</name>
    <name type="synonym">Hemiscyllium punctatum</name>
    <dbReference type="NCBI Taxonomy" id="137246"/>
    <lineage>
        <taxon>Eukaryota</taxon>
        <taxon>Metazoa</taxon>
        <taxon>Chordata</taxon>
        <taxon>Craniata</taxon>
        <taxon>Vertebrata</taxon>
        <taxon>Chondrichthyes</taxon>
        <taxon>Elasmobranchii</taxon>
        <taxon>Galeomorphii</taxon>
        <taxon>Galeoidea</taxon>
        <taxon>Orectolobiformes</taxon>
        <taxon>Hemiscylliidae</taxon>
        <taxon>Chiloscyllium</taxon>
    </lineage>
</organism>
<proteinExistence type="predicted"/>
<evidence type="ECO:0000313" key="1">
    <source>
        <dbReference type="EMBL" id="GCC19137.1"/>
    </source>
</evidence>
<reference evidence="1 2" key="1">
    <citation type="journal article" date="2018" name="Nat. Ecol. Evol.">
        <title>Shark genomes provide insights into elasmobranch evolution and the origin of vertebrates.</title>
        <authorList>
            <person name="Hara Y"/>
            <person name="Yamaguchi K"/>
            <person name="Onimaru K"/>
            <person name="Kadota M"/>
            <person name="Koyanagi M"/>
            <person name="Keeley SD"/>
            <person name="Tatsumi K"/>
            <person name="Tanaka K"/>
            <person name="Motone F"/>
            <person name="Kageyama Y"/>
            <person name="Nozu R"/>
            <person name="Adachi N"/>
            <person name="Nishimura O"/>
            <person name="Nakagawa R"/>
            <person name="Tanegashima C"/>
            <person name="Kiyatake I"/>
            <person name="Matsumoto R"/>
            <person name="Murakumo K"/>
            <person name="Nishida K"/>
            <person name="Terakita A"/>
            <person name="Kuratani S"/>
            <person name="Sato K"/>
            <person name="Hyodo S Kuraku.S."/>
        </authorList>
    </citation>
    <scope>NUCLEOTIDE SEQUENCE [LARGE SCALE GENOMIC DNA]</scope>
</reference>
<dbReference type="Proteomes" id="UP000287033">
    <property type="component" value="Unassembled WGS sequence"/>
</dbReference>
<dbReference type="AlphaFoldDB" id="A0A401RLS2"/>
<feature type="non-terminal residue" evidence="1">
    <location>
        <position position="1"/>
    </location>
</feature>
<keyword evidence="2" id="KW-1185">Reference proteome</keyword>
<sequence length="95" mass="10228">EPAQWGPSTSFLVSFASACVDRKQLLSLTGIPGDQAHCCSQPRRCVWVRQSPALSLSAPELPASGQIFTQDWDWTLQTAPTLQKPLCAEAALTTG</sequence>
<protein>
    <submittedName>
        <fullName evidence="1">Uncharacterized protein</fullName>
    </submittedName>
</protein>
<comment type="caution">
    <text evidence="1">The sequence shown here is derived from an EMBL/GenBank/DDBJ whole genome shotgun (WGS) entry which is preliminary data.</text>
</comment>
<name>A0A401RLS2_CHIPU</name>
<gene>
    <name evidence="1" type="ORF">chiPu_0021774</name>
</gene>
<accession>A0A401RLS2</accession>